<protein>
    <submittedName>
        <fullName evidence="1">NADH dehydrogenase</fullName>
    </submittedName>
</protein>
<evidence type="ECO:0000313" key="1">
    <source>
        <dbReference type="EMBL" id="KZV40861.1"/>
    </source>
</evidence>
<dbReference type="AlphaFoldDB" id="A0A2Z7C4M9"/>
<sequence>MAGSDVTAGDYSGDAVRYGKRPILHPQSCPWPRLHFRSHSSVYFFSFWILLIMNRTILQPKHIGNDVWDVAMEKRDKKIMEMLSSHSPSS</sequence>
<accession>A0A2Z7C4M9</accession>
<gene>
    <name evidence="1" type="ORF">F511_22800</name>
</gene>
<proteinExistence type="predicted"/>
<dbReference type="OrthoDB" id="1920692at2759"/>
<organism evidence="1 2">
    <name type="scientific">Dorcoceras hygrometricum</name>
    <dbReference type="NCBI Taxonomy" id="472368"/>
    <lineage>
        <taxon>Eukaryota</taxon>
        <taxon>Viridiplantae</taxon>
        <taxon>Streptophyta</taxon>
        <taxon>Embryophyta</taxon>
        <taxon>Tracheophyta</taxon>
        <taxon>Spermatophyta</taxon>
        <taxon>Magnoliopsida</taxon>
        <taxon>eudicotyledons</taxon>
        <taxon>Gunneridae</taxon>
        <taxon>Pentapetalae</taxon>
        <taxon>asterids</taxon>
        <taxon>lamiids</taxon>
        <taxon>Lamiales</taxon>
        <taxon>Gesneriaceae</taxon>
        <taxon>Didymocarpoideae</taxon>
        <taxon>Trichosporeae</taxon>
        <taxon>Loxocarpinae</taxon>
        <taxon>Dorcoceras</taxon>
    </lineage>
</organism>
<dbReference type="EMBL" id="KQ999853">
    <property type="protein sequence ID" value="KZV40861.1"/>
    <property type="molecule type" value="Genomic_DNA"/>
</dbReference>
<reference evidence="1 2" key="1">
    <citation type="journal article" date="2015" name="Proc. Natl. Acad. Sci. U.S.A.">
        <title>The resurrection genome of Boea hygrometrica: A blueprint for survival of dehydration.</title>
        <authorList>
            <person name="Xiao L."/>
            <person name="Yang G."/>
            <person name="Zhang L."/>
            <person name="Yang X."/>
            <person name="Zhao S."/>
            <person name="Ji Z."/>
            <person name="Zhou Q."/>
            <person name="Hu M."/>
            <person name="Wang Y."/>
            <person name="Chen M."/>
            <person name="Xu Y."/>
            <person name="Jin H."/>
            <person name="Xiao X."/>
            <person name="Hu G."/>
            <person name="Bao F."/>
            <person name="Hu Y."/>
            <person name="Wan P."/>
            <person name="Li L."/>
            <person name="Deng X."/>
            <person name="Kuang T."/>
            <person name="Xiang C."/>
            <person name="Zhu J.K."/>
            <person name="Oliver M.J."/>
            <person name="He Y."/>
        </authorList>
    </citation>
    <scope>NUCLEOTIDE SEQUENCE [LARGE SCALE GENOMIC DNA]</scope>
    <source>
        <strain evidence="2">cv. XS01</strain>
    </source>
</reference>
<dbReference type="Proteomes" id="UP000250235">
    <property type="component" value="Unassembled WGS sequence"/>
</dbReference>
<keyword evidence="2" id="KW-1185">Reference proteome</keyword>
<evidence type="ECO:0000313" key="2">
    <source>
        <dbReference type="Proteomes" id="UP000250235"/>
    </source>
</evidence>
<name>A0A2Z7C4M9_9LAMI</name>